<keyword evidence="3 8" id="KW-0805">Transcription regulation</keyword>
<dbReference type="SUPFAM" id="SSF54534">
    <property type="entry name" value="FKBP-like"/>
    <property type="match status" value="1"/>
</dbReference>
<dbReference type="SUPFAM" id="SSF46557">
    <property type="entry name" value="GreA transcript cleavage protein, N-terminal domain"/>
    <property type="match status" value="1"/>
</dbReference>
<evidence type="ECO:0000256" key="7">
    <source>
        <dbReference type="ARBA" id="ARBA00030776"/>
    </source>
</evidence>
<evidence type="ECO:0000259" key="9">
    <source>
        <dbReference type="Pfam" id="PF01272"/>
    </source>
</evidence>
<dbReference type="InterPro" id="IPR022691">
    <property type="entry name" value="Tscrpt_elong_fac_GreA/B_N"/>
</dbReference>
<dbReference type="KEGG" id="thyd:TTHT_0593"/>
<evidence type="ECO:0000256" key="6">
    <source>
        <dbReference type="ARBA" id="ARBA00024916"/>
    </source>
</evidence>
<dbReference type="GO" id="GO:0032784">
    <property type="term" value="P:regulation of DNA-templated transcription elongation"/>
    <property type="evidence" value="ECO:0007669"/>
    <property type="project" value="UniProtKB-UniRule"/>
</dbReference>
<dbReference type="PANTHER" id="PTHR30437:SF4">
    <property type="entry name" value="TRANSCRIPTION ELONGATION FACTOR GREA"/>
    <property type="match status" value="1"/>
</dbReference>
<evidence type="ECO:0000313" key="11">
    <source>
        <dbReference type="EMBL" id="BBB32177.1"/>
    </source>
</evidence>
<keyword evidence="12" id="KW-1185">Reference proteome</keyword>
<sequence length="156" mass="17693">MTKEILDKLTKEIKELEYELTVTLPKEIAKAAAQGDLSENAEYEAALEKQRLLQTKLMNLKKRRAEIAQIDVSRLPKDRVSYGTTVVLYDLDKDEEITYTLVMPEETEEGSDKISITSPIGKALVGKREGDEVTVRVPSGERNFEIVEIQTLHDKQ</sequence>
<dbReference type="EMBL" id="AP017470">
    <property type="protein sequence ID" value="BBB32177.1"/>
    <property type="molecule type" value="Genomic_DNA"/>
</dbReference>
<dbReference type="AlphaFoldDB" id="A0A7R6SYX3"/>
<dbReference type="GO" id="GO:0003746">
    <property type="term" value="F:translation elongation factor activity"/>
    <property type="evidence" value="ECO:0007669"/>
    <property type="project" value="UniProtKB-KW"/>
</dbReference>
<dbReference type="FunFam" id="3.10.50.30:FF:000001">
    <property type="entry name" value="Transcription elongation factor GreA"/>
    <property type="match status" value="1"/>
</dbReference>
<dbReference type="PIRSF" id="PIRSF006092">
    <property type="entry name" value="GreA_GreB"/>
    <property type="match status" value="1"/>
</dbReference>
<dbReference type="InterPro" id="IPR023459">
    <property type="entry name" value="Tscrpt_elong_fac_GreA/B_fam"/>
</dbReference>
<dbReference type="GO" id="GO:0070063">
    <property type="term" value="F:RNA polymerase binding"/>
    <property type="evidence" value="ECO:0007669"/>
    <property type="project" value="InterPro"/>
</dbReference>
<dbReference type="PROSITE" id="PS00830">
    <property type="entry name" value="GREAB_2"/>
    <property type="match status" value="1"/>
</dbReference>
<comment type="function">
    <text evidence="6 8">Necessary for efficient RNA polymerase transcription elongation past template-encoded arresting sites. The arresting sites in DNA have the property of trapping a certain fraction of elongating RNA polymerases that pass through, resulting in locked ternary complexes. Cleavage of the nascent transcript by cleavage factors such as GreA or GreB allows the resumption of elongation from the new 3'terminus. GreA releases sequences of 2 to 3 nucleotides.</text>
</comment>
<dbReference type="Gene3D" id="3.10.50.30">
    <property type="entry name" value="Transcription elongation factor, GreA/GreB, C-terminal domain"/>
    <property type="match status" value="1"/>
</dbReference>
<accession>A0A7R6SYX3</accession>
<keyword evidence="11" id="KW-0648">Protein biosynthesis</keyword>
<keyword evidence="11" id="KW-0251">Elongation factor</keyword>
<dbReference type="InterPro" id="IPR036805">
    <property type="entry name" value="Tscrpt_elong_fac_GreA/B_N_sf"/>
</dbReference>
<evidence type="ECO:0000256" key="3">
    <source>
        <dbReference type="ARBA" id="ARBA00023015"/>
    </source>
</evidence>
<comment type="similarity">
    <text evidence="1 8">Belongs to the GreA/GreB family.</text>
</comment>
<proteinExistence type="inferred from homology"/>
<dbReference type="RefSeq" id="WP_201328515.1">
    <property type="nucleotide sequence ID" value="NZ_AP017470.1"/>
</dbReference>
<name>A0A7R6SYX3_9BACT</name>
<dbReference type="Proteomes" id="UP000595564">
    <property type="component" value="Chromosome"/>
</dbReference>
<evidence type="ECO:0000256" key="5">
    <source>
        <dbReference type="ARBA" id="ARBA00023163"/>
    </source>
</evidence>
<feature type="domain" description="Transcription elongation factor GreA/GreB N-terminal" evidence="10">
    <location>
        <begin position="1"/>
        <end position="63"/>
    </location>
</feature>
<dbReference type="InterPro" id="IPR018151">
    <property type="entry name" value="TF_GreA/GreB_CS"/>
</dbReference>
<reference evidence="11 12" key="1">
    <citation type="journal article" date="2012" name="Extremophiles">
        <title>Thermotomaculum hydrothermale gen. nov., sp. nov., a novel heterotrophic thermophile within the phylum Acidobacteria from a deep-sea hydrothermal vent chimney in the Southern Okinawa Trough.</title>
        <authorList>
            <person name="Izumi H."/>
            <person name="Nunoura T."/>
            <person name="Miyazaki M."/>
            <person name="Mino S."/>
            <person name="Toki T."/>
            <person name="Takai K."/>
            <person name="Sako Y."/>
            <person name="Sawabe T."/>
            <person name="Nakagawa S."/>
        </authorList>
    </citation>
    <scope>NUCLEOTIDE SEQUENCE [LARGE SCALE GENOMIC DNA]</scope>
    <source>
        <strain evidence="11 12">AC55</strain>
    </source>
</reference>
<dbReference type="GO" id="GO:0003677">
    <property type="term" value="F:DNA binding"/>
    <property type="evidence" value="ECO:0007669"/>
    <property type="project" value="UniProtKB-UniRule"/>
</dbReference>
<dbReference type="Pfam" id="PF01272">
    <property type="entry name" value="GreA_GreB"/>
    <property type="match status" value="1"/>
</dbReference>
<gene>
    <name evidence="8 11" type="primary">greA</name>
    <name evidence="11" type="ORF">TTHT_0593</name>
</gene>
<evidence type="ECO:0000256" key="2">
    <source>
        <dbReference type="ARBA" id="ARBA00013729"/>
    </source>
</evidence>
<organism evidence="11 12">
    <name type="scientific">Thermotomaculum hydrothermale</name>
    <dbReference type="NCBI Taxonomy" id="981385"/>
    <lineage>
        <taxon>Bacteria</taxon>
        <taxon>Pseudomonadati</taxon>
        <taxon>Acidobacteriota</taxon>
        <taxon>Holophagae</taxon>
        <taxon>Thermotomaculales</taxon>
        <taxon>Thermotomaculaceae</taxon>
        <taxon>Thermotomaculum</taxon>
    </lineage>
</organism>
<dbReference type="GO" id="GO:0006354">
    <property type="term" value="P:DNA-templated transcription elongation"/>
    <property type="evidence" value="ECO:0007669"/>
    <property type="project" value="TreeGrafter"/>
</dbReference>
<dbReference type="InterPro" id="IPR001437">
    <property type="entry name" value="Tscrpt_elong_fac_GreA/B_C"/>
</dbReference>
<dbReference type="Pfam" id="PF03449">
    <property type="entry name" value="GreA_GreB_N"/>
    <property type="match status" value="1"/>
</dbReference>
<evidence type="ECO:0000313" key="12">
    <source>
        <dbReference type="Proteomes" id="UP000595564"/>
    </source>
</evidence>
<feature type="domain" description="Transcription elongation factor GreA/GreB C-terminal" evidence="9">
    <location>
        <begin position="76"/>
        <end position="150"/>
    </location>
</feature>
<dbReference type="Gene3D" id="1.10.287.180">
    <property type="entry name" value="Transcription elongation factor, GreA/GreB, N-terminal domain"/>
    <property type="match status" value="1"/>
</dbReference>
<evidence type="ECO:0000256" key="1">
    <source>
        <dbReference type="ARBA" id="ARBA00008213"/>
    </source>
</evidence>
<dbReference type="InterPro" id="IPR028624">
    <property type="entry name" value="Tscrpt_elong_fac_GreA/B"/>
</dbReference>
<dbReference type="PROSITE" id="PS00829">
    <property type="entry name" value="GREAB_1"/>
    <property type="match status" value="1"/>
</dbReference>
<evidence type="ECO:0000256" key="4">
    <source>
        <dbReference type="ARBA" id="ARBA00023125"/>
    </source>
</evidence>
<keyword evidence="5 8" id="KW-0804">Transcription</keyword>
<keyword evidence="4 8" id="KW-0238">DNA-binding</keyword>
<dbReference type="HAMAP" id="MF_00105">
    <property type="entry name" value="GreA_GreB"/>
    <property type="match status" value="1"/>
</dbReference>
<protein>
    <recommendedName>
        <fullName evidence="2 8">Transcription elongation factor GreA</fullName>
    </recommendedName>
    <alternativeName>
        <fullName evidence="7 8">Transcript cleavage factor GreA</fullName>
    </alternativeName>
</protein>
<evidence type="ECO:0000256" key="8">
    <source>
        <dbReference type="HAMAP-Rule" id="MF_00105"/>
    </source>
</evidence>
<evidence type="ECO:0000259" key="10">
    <source>
        <dbReference type="Pfam" id="PF03449"/>
    </source>
</evidence>
<dbReference type="PANTHER" id="PTHR30437">
    <property type="entry name" value="TRANSCRIPTION ELONGATION FACTOR GREA"/>
    <property type="match status" value="1"/>
</dbReference>
<dbReference type="InterPro" id="IPR036953">
    <property type="entry name" value="GreA/GreB_C_sf"/>
</dbReference>